<dbReference type="FunFam" id="3.40.630.30:FF:000064">
    <property type="entry name" value="GNAT family acetyltransferase"/>
    <property type="match status" value="1"/>
</dbReference>
<dbReference type="SUPFAM" id="SSF55729">
    <property type="entry name" value="Acyl-CoA N-acyltransferases (Nat)"/>
    <property type="match status" value="1"/>
</dbReference>
<dbReference type="Pfam" id="PF00583">
    <property type="entry name" value="Acetyltransf_1"/>
    <property type="match status" value="1"/>
</dbReference>
<dbReference type="STRING" id="623280.SAMN05660226_01134"/>
<accession>A0A1T5AWT7</accession>
<dbReference type="PROSITE" id="PS51186">
    <property type="entry name" value="GNAT"/>
    <property type="match status" value="1"/>
</dbReference>
<dbReference type="InterPro" id="IPR016181">
    <property type="entry name" value="Acyl_CoA_acyltransferase"/>
</dbReference>
<keyword evidence="3 5" id="KW-0012">Acyltransferase</keyword>
<keyword evidence="2 5" id="KW-0808">Transferase</keyword>
<dbReference type="GO" id="GO:0008080">
    <property type="term" value="F:N-acetyltransferase activity"/>
    <property type="evidence" value="ECO:0007669"/>
    <property type="project" value="TreeGrafter"/>
</dbReference>
<dbReference type="Gene3D" id="3.40.630.30">
    <property type="match status" value="1"/>
</dbReference>
<reference evidence="5 6" key="1">
    <citation type="submission" date="2017-02" db="EMBL/GenBank/DDBJ databases">
        <authorList>
            <person name="Peterson S.W."/>
        </authorList>
    </citation>
    <scope>NUCLEOTIDE SEQUENCE [LARGE SCALE GENOMIC DNA]</scope>
    <source>
        <strain evidence="5 6">DSM 22899</strain>
    </source>
</reference>
<dbReference type="InterPro" id="IPR000182">
    <property type="entry name" value="GNAT_dom"/>
</dbReference>
<evidence type="ECO:0000313" key="6">
    <source>
        <dbReference type="Proteomes" id="UP000190541"/>
    </source>
</evidence>
<dbReference type="Proteomes" id="UP000190541">
    <property type="component" value="Unassembled WGS sequence"/>
</dbReference>
<proteinExistence type="inferred from homology"/>
<sequence>MAGKQANKMNITIRKANAADCPQMLELIKELAAYENAPDEVTVSMEEFIDAGFGDVPVWEAFVADVAGQLVGMSLFYVRYSTWKGRRLYLEDIIVTAQMRGKGIGGLLFDATRELCRARQYCGMVWQVLEWNEPAINFYKKYGASFDGEWVNVSLEVNNNNGKINEAT</sequence>
<gene>
    <name evidence="5" type="ORF">SAMN05660226_01134</name>
</gene>
<dbReference type="InterPro" id="IPR051016">
    <property type="entry name" value="Diverse_Substrate_AcTransf"/>
</dbReference>
<comment type="similarity">
    <text evidence="1">Belongs to the acetyltransferase family.</text>
</comment>
<evidence type="ECO:0000256" key="1">
    <source>
        <dbReference type="ARBA" id="ARBA00008694"/>
    </source>
</evidence>
<dbReference type="EMBL" id="FUYS01000002">
    <property type="protein sequence ID" value="SKB39444.1"/>
    <property type="molecule type" value="Genomic_DNA"/>
</dbReference>
<keyword evidence="6" id="KW-1185">Reference proteome</keyword>
<evidence type="ECO:0000256" key="3">
    <source>
        <dbReference type="ARBA" id="ARBA00023315"/>
    </source>
</evidence>
<evidence type="ECO:0000256" key="2">
    <source>
        <dbReference type="ARBA" id="ARBA00022679"/>
    </source>
</evidence>
<organism evidence="5 6">
    <name type="scientific">Parapedobacter luteus</name>
    <dbReference type="NCBI Taxonomy" id="623280"/>
    <lineage>
        <taxon>Bacteria</taxon>
        <taxon>Pseudomonadati</taxon>
        <taxon>Bacteroidota</taxon>
        <taxon>Sphingobacteriia</taxon>
        <taxon>Sphingobacteriales</taxon>
        <taxon>Sphingobacteriaceae</taxon>
        <taxon>Parapedobacter</taxon>
    </lineage>
</organism>
<evidence type="ECO:0000313" key="5">
    <source>
        <dbReference type="EMBL" id="SKB39444.1"/>
    </source>
</evidence>
<dbReference type="CDD" id="cd04301">
    <property type="entry name" value="NAT_SF"/>
    <property type="match status" value="1"/>
</dbReference>
<name>A0A1T5AWT7_9SPHI</name>
<dbReference type="AlphaFoldDB" id="A0A1T5AWT7"/>
<dbReference type="PANTHER" id="PTHR10545">
    <property type="entry name" value="DIAMINE N-ACETYLTRANSFERASE"/>
    <property type="match status" value="1"/>
</dbReference>
<protein>
    <submittedName>
        <fullName evidence="5">L-amino acid N-acyltransferase YncA</fullName>
    </submittedName>
</protein>
<feature type="domain" description="N-acetyltransferase" evidence="4">
    <location>
        <begin position="11"/>
        <end position="168"/>
    </location>
</feature>
<dbReference type="PANTHER" id="PTHR10545:SF29">
    <property type="entry name" value="GH14572P-RELATED"/>
    <property type="match status" value="1"/>
</dbReference>
<evidence type="ECO:0000259" key="4">
    <source>
        <dbReference type="PROSITE" id="PS51186"/>
    </source>
</evidence>